<dbReference type="EMBL" id="JBHDLN010000001">
    <property type="protein sequence ID" value="MFB0840960.1"/>
    <property type="molecule type" value="Genomic_DNA"/>
</dbReference>
<sequence length="68" mass="7666">MTKKQAEETTEAAAASPEPTFTKQQFLESKLFSALQKDVLSALLRDDEVYTTDQVQQKIEAFLREAAE</sequence>
<gene>
    <name evidence="2" type="ORF">ACEU3E_02145</name>
</gene>
<comment type="caution">
    <text evidence="2">The sequence shown here is derived from an EMBL/GenBank/DDBJ whole genome shotgun (WGS) entry which is preliminary data.</text>
</comment>
<organism evidence="2 3">
    <name type="scientific">Paenibacillus oleatilyticus</name>
    <dbReference type="NCBI Taxonomy" id="2594886"/>
    <lineage>
        <taxon>Bacteria</taxon>
        <taxon>Bacillati</taxon>
        <taxon>Bacillota</taxon>
        <taxon>Bacilli</taxon>
        <taxon>Bacillales</taxon>
        <taxon>Paenibacillaceae</taxon>
        <taxon>Paenibacillus</taxon>
    </lineage>
</organism>
<protein>
    <submittedName>
        <fullName evidence="2">Uncharacterized protein</fullName>
    </submittedName>
</protein>
<feature type="region of interest" description="Disordered" evidence="1">
    <location>
        <begin position="1"/>
        <end position="20"/>
    </location>
</feature>
<reference evidence="2 3" key="1">
    <citation type="submission" date="2024-09" db="EMBL/GenBank/DDBJ databases">
        <authorList>
            <person name="Makale K.P.P."/>
            <person name="Makhzoum A."/>
            <person name="Rantong G."/>
            <person name="Rahube T.O."/>
        </authorList>
    </citation>
    <scope>NUCLEOTIDE SEQUENCE [LARGE SCALE GENOMIC DNA]</scope>
    <source>
        <strain evidence="2 3">KM_D13</strain>
    </source>
</reference>
<accession>A0ABV4UT11</accession>
<evidence type="ECO:0000256" key="1">
    <source>
        <dbReference type="SAM" id="MobiDB-lite"/>
    </source>
</evidence>
<feature type="compositionally biased region" description="Low complexity" evidence="1">
    <location>
        <begin position="11"/>
        <end position="20"/>
    </location>
</feature>
<evidence type="ECO:0000313" key="2">
    <source>
        <dbReference type="EMBL" id="MFB0840960.1"/>
    </source>
</evidence>
<dbReference type="Proteomes" id="UP001575622">
    <property type="component" value="Unassembled WGS sequence"/>
</dbReference>
<evidence type="ECO:0000313" key="3">
    <source>
        <dbReference type="Proteomes" id="UP001575622"/>
    </source>
</evidence>
<proteinExistence type="predicted"/>
<dbReference type="RefSeq" id="WP_373948291.1">
    <property type="nucleotide sequence ID" value="NZ_JBHDLN010000001.1"/>
</dbReference>
<keyword evidence="3" id="KW-1185">Reference proteome</keyword>
<name>A0ABV4UT11_9BACL</name>